<name>Q8CLF9_YERPE</name>
<protein>
    <submittedName>
        <fullName evidence="1">Uncharacterized protein</fullName>
    </submittedName>
</protein>
<evidence type="ECO:0000313" key="2">
    <source>
        <dbReference type="Proteomes" id="UP000002490"/>
    </source>
</evidence>
<sequence length="54" mass="6383">MPIANKSADKRLKLANKESSYIMANPFFEDLRHEMAIINRRDSELNKFKRAFLI</sequence>
<accession>Q8CLF9</accession>
<dbReference type="AlphaFoldDB" id="Q8CLF9"/>
<dbReference type="Proteomes" id="UP000002490">
    <property type="component" value="Chromosome"/>
</dbReference>
<organism evidence="1 2">
    <name type="scientific">Yersinia pestis</name>
    <dbReference type="NCBI Taxonomy" id="632"/>
    <lineage>
        <taxon>Bacteria</taxon>
        <taxon>Pseudomonadati</taxon>
        <taxon>Pseudomonadota</taxon>
        <taxon>Gammaproteobacteria</taxon>
        <taxon>Enterobacterales</taxon>
        <taxon>Yersiniaceae</taxon>
        <taxon>Yersinia</taxon>
    </lineage>
</organism>
<reference evidence="1 2" key="1">
    <citation type="journal article" date="2002" name="J. Bacteriol.">
        <title>Genome sequence of Yersinia pestis KIM.</title>
        <authorList>
            <person name="Deng W."/>
            <person name="Burland V."/>
            <person name="Plunkett G.III."/>
            <person name="Boutin A."/>
            <person name="Mayhew G.F."/>
            <person name="Liss P."/>
            <person name="Perna N.T."/>
            <person name="Rose D.J."/>
            <person name="Mau B."/>
            <person name="Zhou S."/>
            <person name="Schwartz D.C."/>
            <person name="Fetherston J.D."/>
            <person name="Lindler L.E."/>
            <person name="Brubaker R.R."/>
            <person name="Plana G.V."/>
            <person name="Straley S.C."/>
            <person name="McDonough K.A."/>
            <person name="Nilles M.L."/>
            <person name="Matson J.S."/>
            <person name="Blattner F.R."/>
            <person name="Perry R.D."/>
        </authorList>
    </citation>
    <scope>NUCLEOTIDE SEQUENCE [LARGE SCALE GENOMIC DNA]</scope>
    <source>
        <strain evidence="2">KIM10+ / Biovar Mediaevalis</strain>
    </source>
</reference>
<dbReference type="DNASU" id="1146383"/>
<dbReference type="HOGENOM" id="CLU_3049564_0_0_6"/>
<gene>
    <name evidence="1" type="ordered locus">y1435</name>
</gene>
<dbReference type="EMBL" id="AE009952">
    <property type="protein sequence ID" value="AAM85008.1"/>
    <property type="molecule type" value="Genomic_DNA"/>
</dbReference>
<evidence type="ECO:0000313" key="1">
    <source>
        <dbReference type="EMBL" id="AAM85008.1"/>
    </source>
</evidence>
<proteinExistence type="predicted"/>
<dbReference type="KEGG" id="ypk:y1435"/>